<keyword evidence="1" id="KW-0805">Transcription regulation</keyword>
<proteinExistence type="predicted"/>
<comment type="caution">
    <text evidence="6">The sequence shown here is derived from an EMBL/GenBank/DDBJ whole genome shotgun (WGS) entry which is preliminary data.</text>
</comment>
<evidence type="ECO:0000313" key="7">
    <source>
        <dbReference type="Proteomes" id="UP000231464"/>
    </source>
</evidence>
<keyword evidence="2" id="KW-0731">Sigma factor</keyword>
<dbReference type="PANTHER" id="PTHR30603:SF47">
    <property type="entry name" value="RNA POLYMERASE SIGMA FACTOR SIGD, CHLOROPLASTIC"/>
    <property type="match status" value="1"/>
</dbReference>
<dbReference type="Proteomes" id="UP000231464">
    <property type="component" value="Unassembled WGS sequence"/>
</dbReference>
<dbReference type="InterPro" id="IPR036388">
    <property type="entry name" value="WH-like_DNA-bd_sf"/>
</dbReference>
<keyword evidence="4" id="KW-0804">Transcription</keyword>
<evidence type="ECO:0000256" key="4">
    <source>
        <dbReference type="ARBA" id="ARBA00023163"/>
    </source>
</evidence>
<dbReference type="GO" id="GO:0006352">
    <property type="term" value="P:DNA-templated transcription initiation"/>
    <property type="evidence" value="ECO:0007669"/>
    <property type="project" value="InterPro"/>
</dbReference>
<dbReference type="SUPFAM" id="SSF88946">
    <property type="entry name" value="Sigma2 domain of RNA polymerase sigma factors"/>
    <property type="match status" value="1"/>
</dbReference>
<name>A0A2M6WBU6_9BACT</name>
<dbReference type="GO" id="GO:0003677">
    <property type="term" value="F:DNA binding"/>
    <property type="evidence" value="ECO:0007669"/>
    <property type="project" value="UniProtKB-KW"/>
</dbReference>
<evidence type="ECO:0000256" key="2">
    <source>
        <dbReference type="ARBA" id="ARBA00023082"/>
    </source>
</evidence>
<dbReference type="InterPro" id="IPR050239">
    <property type="entry name" value="Sigma-70_RNA_pol_init_factors"/>
</dbReference>
<dbReference type="Gene3D" id="1.10.601.10">
    <property type="entry name" value="RNA Polymerase Primary Sigma Factor"/>
    <property type="match status" value="2"/>
</dbReference>
<keyword evidence="3" id="KW-0238">DNA-binding</keyword>
<dbReference type="PROSITE" id="PS00716">
    <property type="entry name" value="SIGMA70_2"/>
    <property type="match status" value="1"/>
</dbReference>
<dbReference type="AlphaFoldDB" id="A0A2M6WBU6"/>
<accession>A0A2M6WBU6</accession>
<dbReference type="InterPro" id="IPR007624">
    <property type="entry name" value="RNA_pol_sigma70_r3"/>
</dbReference>
<dbReference type="InterPro" id="IPR007627">
    <property type="entry name" value="RNA_pol_sigma70_r2"/>
</dbReference>
<organism evidence="6 7">
    <name type="scientific">Candidatus Kuenenbacteria bacterium CG10_big_fil_rev_8_21_14_0_10_36_11</name>
    <dbReference type="NCBI Taxonomy" id="1974618"/>
    <lineage>
        <taxon>Bacteria</taxon>
        <taxon>Candidatus Kueneniibacteriota</taxon>
    </lineage>
</organism>
<dbReference type="Pfam" id="PF00140">
    <property type="entry name" value="Sigma70_r1_2"/>
    <property type="match status" value="1"/>
</dbReference>
<dbReference type="InterPro" id="IPR013324">
    <property type="entry name" value="RNA_pol_sigma_r3/r4-like"/>
</dbReference>
<reference evidence="7" key="1">
    <citation type="submission" date="2017-09" db="EMBL/GenBank/DDBJ databases">
        <title>Depth-based differentiation of microbial function through sediment-hosted aquifers and enrichment of novel symbionts in the deep terrestrial subsurface.</title>
        <authorList>
            <person name="Probst A.J."/>
            <person name="Ladd B."/>
            <person name="Jarett J.K."/>
            <person name="Geller-Mcgrath D.E."/>
            <person name="Sieber C.M.K."/>
            <person name="Emerson J.B."/>
            <person name="Anantharaman K."/>
            <person name="Thomas B.C."/>
            <person name="Malmstrom R."/>
            <person name="Stieglmeier M."/>
            <person name="Klingl A."/>
            <person name="Woyke T."/>
            <person name="Ryan C.M."/>
            <person name="Banfield J.F."/>
        </authorList>
    </citation>
    <scope>NUCLEOTIDE SEQUENCE [LARGE SCALE GENOMIC DNA]</scope>
</reference>
<dbReference type="Gene3D" id="1.10.220.120">
    <property type="entry name" value="Sigma-70 factor, region 1.1"/>
    <property type="match status" value="1"/>
</dbReference>
<dbReference type="InterPro" id="IPR000943">
    <property type="entry name" value="RNA_pol_sigma70"/>
</dbReference>
<sequence length="355" mass="40797">MLFQKGRTRGFLTEAEILIAFPEAEEYMLEYEKFLALLEHSSIQVIEGEMGLLSKTEDRKKVLSGLGLLGDSKRSDLTDIFADSIQMYLREIGKVPLLTTDEEMQLAKRKEKGDKEAKKKLIESNLRLVVSIAKKFAGRGGLTLLDLIQEGNVGIFRAVEKFDYRKGYKFSTYATWWIRQAITRALADQSRTIRIPVHMVETINKFQQVQRRLIQDLGREPLPEEIAAEMGEEVEKIRHIIKISQETISLESSVGDDGDDDSKLVDFMQDFKTLAPDKATALELLKTHIKDIIHELTPREQKILEMRFGLEDGVFHTLEEVGQEFGVTRERIRQIEAKALERIKDHIGMRKLLDY</sequence>
<dbReference type="InterPro" id="IPR014284">
    <property type="entry name" value="RNA_pol_sigma-70_dom"/>
</dbReference>
<dbReference type="PRINTS" id="PR00046">
    <property type="entry name" value="SIGMA70FCT"/>
</dbReference>
<dbReference type="SUPFAM" id="SSF88659">
    <property type="entry name" value="Sigma3 and sigma4 domains of RNA polymerase sigma factors"/>
    <property type="match status" value="2"/>
</dbReference>
<dbReference type="InterPro" id="IPR013325">
    <property type="entry name" value="RNA_pol_sigma_r2"/>
</dbReference>
<dbReference type="EMBL" id="PFBP01000002">
    <property type="protein sequence ID" value="PIT90155.1"/>
    <property type="molecule type" value="Genomic_DNA"/>
</dbReference>
<dbReference type="Gene3D" id="1.10.10.10">
    <property type="entry name" value="Winged helix-like DNA-binding domain superfamily/Winged helix DNA-binding domain"/>
    <property type="match status" value="2"/>
</dbReference>
<evidence type="ECO:0000313" key="6">
    <source>
        <dbReference type="EMBL" id="PIT90155.1"/>
    </source>
</evidence>
<dbReference type="Pfam" id="PF04542">
    <property type="entry name" value="Sigma70_r2"/>
    <property type="match status" value="1"/>
</dbReference>
<dbReference type="NCBIfam" id="TIGR02937">
    <property type="entry name" value="sigma70-ECF"/>
    <property type="match status" value="1"/>
</dbReference>
<dbReference type="Pfam" id="PF04539">
    <property type="entry name" value="Sigma70_r3"/>
    <property type="match status" value="1"/>
</dbReference>
<evidence type="ECO:0000256" key="3">
    <source>
        <dbReference type="ARBA" id="ARBA00023125"/>
    </source>
</evidence>
<gene>
    <name evidence="6" type="ORF">COU23_00140</name>
</gene>
<dbReference type="InterPro" id="IPR009042">
    <property type="entry name" value="RNA_pol_sigma70_r1_2"/>
</dbReference>
<dbReference type="InterPro" id="IPR007630">
    <property type="entry name" value="RNA_pol_sigma70_r4"/>
</dbReference>
<dbReference type="PANTHER" id="PTHR30603">
    <property type="entry name" value="RNA POLYMERASE SIGMA FACTOR RPO"/>
    <property type="match status" value="1"/>
</dbReference>
<dbReference type="CDD" id="cd06171">
    <property type="entry name" value="Sigma70_r4"/>
    <property type="match status" value="1"/>
</dbReference>
<evidence type="ECO:0000256" key="1">
    <source>
        <dbReference type="ARBA" id="ARBA00023015"/>
    </source>
</evidence>
<feature type="domain" description="RNA polymerase sigma-70" evidence="5">
    <location>
        <begin position="317"/>
        <end position="343"/>
    </location>
</feature>
<dbReference type="Pfam" id="PF04545">
    <property type="entry name" value="Sigma70_r4"/>
    <property type="match status" value="1"/>
</dbReference>
<evidence type="ECO:0000259" key="5">
    <source>
        <dbReference type="PROSITE" id="PS00716"/>
    </source>
</evidence>
<dbReference type="GO" id="GO:0016987">
    <property type="term" value="F:sigma factor activity"/>
    <property type="evidence" value="ECO:0007669"/>
    <property type="project" value="UniProtKB-KW"/>
</dbReference>
<dbReference type="FunFam" id="1.10.601.10:FF:000001">
    <property type="entry name" value="RNA polymerase sigma factor SigA"/>
    <property type="match status" value="1"/>
</dbReference>
<dbReference type="InterPro" id="IPR042189">
    <property type="entry name" value="RNA_pol_sigma_70_r1_1_sf"/>
</dbReference>
<protein>
    <submittedName>
        <fullName evidence="6">RNA polymerase sigma factor RpoD</fullName>
    </submittedName>
</protein>